<dbReference type="Proteomes" id="UP000887576">
    <property type="component" value="Unplaced"/>
</dbReference>
<proteinExistence type="predicted"/>
<sequence>MQKNQEFSRMAITLFFVLIICLLSPTDANAHGPPCSVTIKRTETFKGHCVKLSQRGLVRIGCQAEGYLDPQNDDCAAAADEIFG</sequence>
<protein>
    <submittedName>
        <fullName evidence="2">Uncharacterized protein</fullName>
    </submittedName>
</protein>
<evidence type="ECO:0000313" key="2">
    <source>
        <dbReference type="WBParaSite" id="JU765_v2.g19088.t1"/>
    </source>
</evidence>
<evidence type="ECO:0000313" key="1">
    <source>
        <dbReference type="Proteomes" id="UP000887576"/>
    </source>
</evidence>
<name>A0AC34QSY9_9BILA</name>
<accession>A0AC34QSY9</accession>
<dbReference type="WBParaSite" id="JU765_v2.g19088.t1">
    <property type="protein sequence ID" value="JU765_v2.g19088.t1"/>
    <property type="gene ID" value="JU765_v2.g19088"/>
</dbReference>
<reference evidence="2" key="1">
    <citation type="submission" date="2022-11" db="UniProtKB">
        <authorList>
            <consortium name="WormBaseParasite"/>
        </authorList>
    </citation>
    <scope>IDENTIFICATION</scope>
</reference>
<organism evidence="1 2">
    <name type="scientific">Panagrolaimus sp. JU765</name>
    <dbReference type="NCBI Taxonomy" id="591449"/>
    <lineage>
        <taxon>Eukaryota</taxon>
        <taxon>Metazoa</taxon>
        <taxon>Ecdysozoa</taxon>
        <taxon>Nematoda</taxon>
        <taxon>Chromadorea</taxon>
        <taxon>Rhabditida</taxon>
        <taxon>Tylenchina</taxon>
        <taxon>Panagrolaimomorpha</taxon>
        <taxon>Panagrolaimoidea</taxon>
        <taxon>Panagrolaimidae</taxon>
        <taxon>Panagrolaimus</taxon>
    </lineage>
</organism>